<feature type="transmembrane region" description="Helical" evidence="3">
    <location>
        <begin position="213"/>
        <end position="232"/>
    </location>
</feature>
<name>A0A1F4T5U3_UNCSA</name>
<evidence type="ECO:0000256" key="3">
    <source>
        <dbReference type="SAM" id="Phobius"/>
    </source>
</evidence>
<dbReference type="Proteomes" id="UP000178602">
    <property type="component" value="Unassembled WGS sequence"/>
</dbReference>
<evidence type="ECO:0000256" key="1">
    <source>
        <dbReference type="ARBA" id="ARBA00022741"/>
    </source>
</evidence>
<dbReference type="PANTHER" id="PTHR43185:SF2">
    <property type="entry name" value="FERROUS IRON TRANSPORT PROTEIN B"/>
    <property type="match status" value="1"/>
</dbReference>
<accession>A0A1F4T5U3</accession>
<dbReference type="InterPro" id="IPR011640">
    <property type="entry name" value="Fe2_transport_prot_B_C"/>
</dbReference>
<feature type="transmembrane region" description="Helical" evidence="3">
    <location>
        <begin position="559"/>
        <end position="579"/>
    </location>
</feature>
<keyword evidence="3" id="KW-1133">Transmembrane helix</keyword>
<dbReference type="GO" id="GO:0015093">
    <property type="term" value="F:ferrous iron transmembrane transporter activity"/>
    <property type="evidence" value="ECO:0007669"/>
    <property type="project" value="InterPro"/>
</dbReference>
<dbReference type="Gene3D" id="3.40.50.300">
    <property type="entry name" value="P-loop containing nucleotide triphosphate hydrolases"/>
    <property type="match status" value="1"/>
</dbReference>
<dbReference type="Pfam" id="PF02421">
    <property type="entry name" value="FeoB_N"/>
    <property type="match status" value="1"/>
</dbReference>
<protein>
    <submittedName>
        <fullName evidence="5">Ferrous iron transporter B</fullName>
    </submittedName>
</protein>
<dbReference type="InterPro" id="IPR005225">
    <property type="entry name" value="Small_GTP-bd"/>
</dbReference>
<dbReference type="SUPFAM" id="SSF52540">
    <property type="entry name" value="P-loop containing nucleoside triphosphate hydrolases"/>
    <property type="match status" value="1"/>
</dbReference>
<keyword evidence="3" id="KW-0812">Transmembrane</keyword>
<dbReference type="InterPro" id="IPR006073">
    <property type="entry name" value="GTP-bd"/>
</dbReference>
<feature type="domain" description="FeoB-type G" evidence="4">
    <location>
        <begin position="1"/>
        <end position="169"/>
    </location>
</feature>
<keyword evidence="2" id="KW-0342">GTP-binding</keyword>
<feature type="transmembrane region" description="Helical" evidence="3">
    <location>
        <begin position="395"/>
        <end position="415"/>
    </location>
</feature>
<dbReference type="GO" id="GO:0005525">
    <property type="term" value="F:GTP binding"/>
    <property type="evidence" value="ECO:0007669"/>
    <property type="project" value="UniProtKB-KW"/>
</dbReference>
<dbReference type="InterPro" id="IPR027417">
    <property type="entry name" value="P-loop_NTPase"/>
</dbReference>
<evidence type="ECO:0000256" key="2">
    <source>
        <dbReference type="ARBA" id="ARBA00023134"/>
    </source>
</evidence>
<dbReference type="Pfam" id="PF07664">
    <property type="entry name" value="FeoB_C"/>
    <property type="match status" value="1"/>
</dbReference>
<sequence length="580" mass="64132">MRKVLLVGNPNVGKSAVFSRLTGLEVITSNYPGTTVEFRKGYMLLGEEKVEVIDVPGTYTLEPTCKAEEVTCEIIKEATKAAVKTGDIIINVVDATNLERNLYLTLELMELKIPVIVALNMWDDTKHRGIHIDLKQLSDWLDVPVVPTVAVTGEGFARLIGQVYKVRPPKIRKHTRDERWEDIGRIIALAQRLEHRHHTFWEKLHDMTIKPETGLPFALVIALASFFLIRALGEGIINYISIPIFDNIWTPVLLKLSGWLGGGGLLHDVLVGRLIAGRIDYIQSFGVLSTALYVEFAMVLPYIISFYLILGLLEDSGYLPRLAVLMDNLMHHLGLHGFAIVPTLLSFGCNVPGILATRVLESKRERFIASTLISIGIPCAALQAMIIGLLGHHGLLPVMVVYGTLGLTWLVLGLIMNRLTPGFSPELLLEIPPYRWPPPKVLFRKTWWRVREFITEALPLIMLGVLVVNLLYYLNIFDAIAGVTAPVVSGLLGLPKGAIVAIIIGFLRKDVAVGMLLPLALSVKQLIVASVVLATFFPCIATFIIFIKELGWGDMLKATAIMLVTSLTVGGLLNFVLSFF</sequence>
<dbReference type="PROSITE" id="PS51711">
    <property type="entry name" value="G_FEOB"/>
    <property type="match status" value="1"/>
</dbReference>
<dbReference type="CDD" id="cd01879">
    <property type="entry name" value="FeoB"/>
    <property type="match status" value="1"/>
</dbReference>
<feature type="transmembrane region" description="Helical" evidence="3">
    <location>
        <begin position="252"/>
        <end position="271"/>
    </location>
</feature>
<feature type="transmembrane region" description="Helical" evidence="3">
    <location>
        <begin position="480"/>
        <end position="506"/>
    </location>
</feature>
<feature type="transmembrane region" description="Helical" evidence="3">
    <location>
        <begin position="292"/>
        <end position="313"/>
    </location>
</feature>
<evidence type="ECO:0000259" key="4">
    <source>
        <dbReference type="PROSITE" id="PS51711"/>
    </source>
</evidence>
<dbReference type="EMBL" id="MEUG01000001">
    <property type="protein sequence ID" value="OGC28068.1"/>
    <property type="molecule type" value="Genomic_DNA"/>
</dbReference>
<gene>
    <name evidence="5" type="ORF">A3K49_03615</name>
</gene>
<dbReference type="NCBIfam" id="TIGR00231">
    <property type="entry name" value="small_GTP"/>
    <property type="match status" value="1"/>
</dbReference>
<feature type="transmembrane region" description="Helical" evidence="3">
    <location>
        <begin position="453"/>
        <end position="474"/>
    </location>
</feature>
<dbReference type="PRINTS" id="PR00326">
    <property type="entry name" value="GTP1OBG"/>
</dbReference>
<dbReference type="InterPro" id="IPR050860">
    <property type="entry name" value="FeoB_GTPase"/>
</dbReference>
<organism evidence="5 6">
    <name type="scientific">candidate division WOR-1 bacterium RIFOXYC12_FULL_54_18</name>
    <dbReference type="NCBI Taxonomy" id="1802584"/>
    <lineage>
        <taxon>Bacteria</taxon>
        <taxon>Bacillati</taxon>
        <taxon>Saganbacteria</taxon>
    </lineage>
</organism>
<feature type="transmembrane region" description="Helical" evidence="3">
    <location>
        <begin position="526"/>
        <end position="547"/>
    </location>
</feature>
<evidence type="ECO:0000313" key="5">
    <source>
        <dbReference type="EMBL" id="OGC28068.1"/>
    </source>
</evidence>
<proteinExistence type="predicted"/>
<feature type="transmembrane region" description="Helical" evidence="3">
    <location>
        <begin position="333"/>
        <end position="355"/>
    </location>
</feature>
<evidence type="ECO:0000313" key="6">
    <source>
        <dbReference type="Proteomes" id="UP000178602"/>
    </source>
</evidence>
<reference evidence="5 6" key="1">
    <citation type="journal article" date="2016" name="Nat. Commun.">
        <title>Thousands of microbial genomes shed light on interconnected biogeochemical processes in an aquifer system.</title>
        <authorList>
            <person name="Anantharaman K."/>
            <person name="Brown C.T."/>
            <person name="Hug L.A."/>
            <person name="Sharon I."/>
            <person name="Castelle C.J."/>
            <person name="Probst A.J."/>
            <person name="Thomas B.C."/>
            <person name="Singh A."/>
            <person name="Wilkins M.J."/>
            <person name="Karaoz U."/>
            <person name="Brodie E.L."/>
            <person name="Williams K.H."/>
            <person name="Hubbard S.S."/>
            <person name="Banfield J.F."/>
        </authorList>
    </citation>
    <scope>NUCLEOTIDE SEQUENCE [LARGE SCALE GENOMIC DNA]</scope>
</reference>
<dbReference type="PANTHER" id="PTHR43185">
    <property type="entry name" value="FERROUS IRON TRANSPORT PROTEIN B"/>
    <property type="match status" value="1"/>
</dbReference>
<dbReference type="AlphaFoldDB" id="A0A1F4T5U3"/>
<comment type="caution">
    <text evidence="5">The sequence shown here is derived from an EMBL/GenBank/DDBJ whole genome shotgun (WGS) entry which is preliminary data.</text>
</comment>
<keyword evidence="3" id="KW-0472">Membrane</keyword>
<keyword evidence="1" id="KW-0547">Nucleotide-binding</keyword>
<dbReference type="InterPro" id="IPR011642">
    <property type="entry name" value="Gate_dom"/>
</dbReference>
<dbReference type="InterPro" id="IPR030389">
    <property type="entry name" value="G_FEOB_dom"/>
</dbReference>
<feature type="transmembrane region" description="Helical" evidence="3">
    <location>
        <begin position="367"/>
        <end position="389"/>
    </location>
</feature>
<dbReference type="Pfam" id="PF07670">
    <property type="entry name" value="Gate"/>
    <property type="match status" value="2"/>
</dbReference>
<dbReference type="GO" id="GO:0005886">
    <property type="term" value="C:plasma membrane"/>
    <property type="evidence" value="ECO:0007669"/>
    <property type="project" value="TreeGrafter"/>
</dbReference>